<dbReference type="Pfam" id="PF26639">
    <property type="entry name" value="Het-6_barrel"/>
    <property type="match status" value="1"/>
</dbReference>
<dbReference type="PANTHER" id="PTHR24148:SF64">
    <property type="entry name" value="HETEROKARYON INCOMPATIBILITY DOMAIN-CONTAINING PROTEIN"/>
    <property type="match status" value="1"/>
</dbReference>
<keyword evidence="3" id="KW-1185">Reference proteome</keyword>
<dbReference type="OrthoDB" id="2288928at2759"/>
<feature type="domain" description="Heterokaryon incompatibility" evidence="1">
    <location>
        <begin position="4"/>
        <end position="135"/>
    </location>
</feature>
<proteinExistence type="predicted"/>
<evidence type="ECO:0000259" key="1">
    <source>
        <dbReference type="Pfam" id="PF06985"/>
    </source>
</evidence>
<dbReference type="GeneID" id="54582406"/>
<dbReference type="InterPro" id="IPR052895">
    <property type="entry name" value="HetReg/Transcr_Mod"/>
</dbReference>
<protein>
    <recommendedName>
        <fullName evidence="1">Heterokaryon incompatibility domain-containing protein</fullName>
    </recommendedName>
</protein>
<dbReference type="RefSeq" id="XP_033684486.1">
    <property type="nucleotide sequence ID" value="XM_033829076.1"/>
</dbReference>
<evidence type="ECO:0000313" key="2">
    <source>
        <dbReference type="EMBL" id="KAF2249482.1"/>
    </source>
</evidence>
<dbReference type="PANTHER" id="PTHR24148">
    <property type="entry name" value="ANKYRIN REPEAT DOMAIN-CONTAINING PROTEIN 39 HOMOLOG-RELATED"/>
    <property type="match status" value="1"/>
</dbReference>
<gene>
    <name evidence="2" type="ORF">BU26DRAFT_519534</name>
</gene>
<dbReference type="InterPro" id="IPR010730">
    <property type="entry name" value="HET"/>
</dbReference>
<evidence type="ECO:0000313" key="3">
    <source>
        <dbReference type="Proteomes" id="UP000800094"/>
    </source>
</evidence>
<sequence length="513" mass="58601">MGETKLRITDSLRTALLHLRLADRTRTLWVDQICINQDNVDERGHQVTQMGRVYRQAQIDLVWLGEEDKYSPIAFRWVKQTHAALLAAKRRPKSTGQHVSPNSPRIGDSTEEELEALRETFLIRSIWSRVWIVQEIVLSRDVILICGADSLLWPHLELVMRNLNDTVSESQDAGYEVPQLDLFLTCYQPMALAGWRTQVRYPPRPPLQKLLFSFDSWNATDKRDKVYALLGLAEDIGLVPDYTKPTQQVFLETVASILACTGNLNFICQDSIDDPSKMAPLQPSWIPCLNSDSFTLDHMARPPRYKAGVSPVFGKESFTVNDNILVANGYHVDCINSVDDSLDDESWPRLEWHLQLLRSIPASFIAEEGFEDDTTRCDIIWRTLLQDTNVFESRVSANEASEYRQRFLAWYRALRSNRKPAHSDFLTALETRSKWRRLALAEKHQLVVSVGVWARAGDEICVLQTGSVPVVVRKMEGDGTRYCLVGTAYVHGLMDGEAMQDEDTYPRRVYNII</sequence>
<dbReference type="Proteomes" id="UP000800094">
    <property type="component" value="Unassembled WGS sequence"/>
</dbReference>
<dbReference type="Pfam" id="PF06985">
    <property type="entry name" value="HET"/>
    <property type="match status" value="1"/>
</dbReference>
<name>A0A6A6IHU8_9PLEO</name>
<dbReference type="AlphaFoldDB" id="A0A6A6IHU8"/>
<accession>A0A6A6IHU8</accession>
<organism evidence="2 3">
    <name type="scientific">Trematosphaeria pertusa</name>
    <dbReference type="NCBI Taxonomy" id="390896"/>
    <lineage>
        <taxon>Eukaryota</taxon>
        <taxon>Fungi</taxon>
        <taxon>Dikarya</taxon>
        <taxon>Ascomycota</taxon>
        <taxon>Pezizomycotina</taxon>
        <taxon>Dothideomycetes</taxon>
        <taxon>Pleosporomycetidae</taxon>
        <taxon>Pleosporales</taxon>
        <taxon>Massarineae</taxon>
        <taxon>Trematosphaeriaceae</taxon>
        <taxon>Trematosphaeria</taxon>
    </lineage>
</organism>
<reference evidence="2" key="1">
    <citation type="journal article" date="2020" name="Stud. Mycol.">
        <title>101 Dothideomycetes genomes: a test case for predicting lifestyles and emergence of pathogens.</title>
        <authorList>
            <person name="Haridas S."/>
            <person name="Albert R."/>
            <person name="Binder M."/>
            <person name="Bloem J."/>
            <person name="Labutti K."/>
            <person name="Salamov A."/>
            <person name="Andreopoulos B."/>
            <person name="Baker S."/>
            <person name="Barry K."/>
            <person name="Bills G."/>
            <person name="Bluhm B."/>
            <person name="Cannon C."/>
            <person name="Castanera R."/>
            <person name="Culley D."/>
            <person name="Daum C."/>
            <person name="Ezra D."/>
            <person name="Gonzalez J."/>
            <person name="Henrissat B."/>
            <person name="Kuo A."/>
            <person name="Liang C."/>
            <person name="Lipzen A."/>
            <person name="Lutzoni F."/>
            <person name="Magnuson J."/>
            <person name="Mondo S."/>
            <person name="Nolan M."/>
            <person name="Ohm R."/>
            <person name="Pangilinan J."/>
            <person name="Park H.-J."/>
            <person name="Ramirez L."/>
            <person name="Alfaro M."/>
            <person name="Sun H."/>
            <person name="Tritt A."/>
            <person name="Yoshinaga Y."/>
            <person name="Zwiers L.-H."/>
            <person name="Turgeon B."/>
            <person name="Goodwin S."/>
            <person name="Spatafora J."/>
            <person name="Crous P."/>
            <person name="Grigoriev I."/>
        </authorList>
    </citation>
    <scope>NUCLEOTIDE SEQUENCE</scope>
    <source>
        <strain evidence="2">CBS 122368</strain>
    </source>
</reference>
<dbReference type="EMBL" id="ML987195">
    <property type="protein sequence ID" value="KAF2249482.1"/>
    <property type="molecule type" value="Genomic_DNA"/>
</dbReference>